<protein>
    <submittedName>
        <fullName evidence="1">Uncharacterized protein</fullName>
    </submittedName>
</protein>
<evidence type="ECO:0000313" key="1">
    <source>
        <dbReference type="EMBL" id="CAG6686970.1"/>
    </source>
</evidence>
<dbReference type="AlphaFoldDB" id="A0A8D8TJ01"/>
<sequence>MRKNPTVMSRMLTPRIQLTFPLEKKRNNFWLMRRSPVAQKVRLTNQGSPYSACMLVCVQWRLRIIITCILRHSLSTTTSIVKMLFRVCVKITYSFNNSTPFRKNPIHSKQ</sequence>
<organism evidence="1">
    <name type="scientific">Cacopsylla melanoneura</name>
    <dbReference type="NCBI Taxonomy" id="428564"/>
    <lineage>
        <taxon>Eukaryota</taxon>
        <taxon>Metazoa</taxon>
        <taxon>Ecdysozoa</taxon>
        <taxon>Arthropoda</taxon>
        <taxon>Hexapoda</taxon>
        <taxon>Insecta</taxon>
        <taxon>Pterygota</taxon>
        <taxon>Neoptera</taxon>
        <taxon>Paraneoptera</taxon>
        <taxon>Hemiptera</taxon>
        <taxon>Sternorrhyncha</taxon>
        <taxon>Psylloidea</taxon>
        <taxon>Psyllidae</taxon>
        <taxon>Psyllinae</taxon>
        <taxon>Cacopsylla</taxon>
    </lineage>
</organism>
<name>A0A8D8TJ01_9HEMI</name>
<accession>A0A8D8TJ01</accession>
<proteinExistence type="predicted"/>
<reference evidence="1" key="1">
    <citation type="submission" date="2021-05" db="EMBL/GenBank/DDBJ databases">
        <authorList>
            <person name="Alioto T."/>
            <person name="Alioto T."/>
            <person name="Gomez Garrido J."/>
        </authorList>
    </citation>
    <scope>NUCLEOTIDE SEQUENCE</scope>
</reference>
<dbReference type="EMBL" id="HBUF01279164">
    <property type="protein sequence ID" value="CAG6686970.1"/>
    <property type="molecule type" value="Transcribed_RNA"/>
</dbReference>